<evidence type="ECO:0000313" key="2">
    <source>
        <dbReference type="Proteomes" id="UP000675881"/>
    </source>
</evidence>
<evidence type="ECO:0000313" key="1">
    <source>
        <dbReference type="EMBL" id="CAF2979002.1"/>
    </source>
</evidence>
<dbReference type="Proteomes" id="UP000675881">
    <property type="component" value="Chromosome 6"/>
</dbReference>
<reference evidence="1" key="1">
    <citation type="submission" date="2021-02" db="EMBL/GenBank/DDBJ databases">
        <authorList>
            <person name="Bekaert M."/>
        </authorList>
    </citation>
    <scope>NUCLEOTIDE SEQUENCE</scope>
    <source>
        <strain evidence="1">IoA-00</strain>
    </source>
</reference>
<dbReference type="SUPFAM" id="SSF52047">
    <property type="entry name" value="RNI-like"/>
    <property type="match status" value="1"/>
</dbReference>
<proteinExistence type="predicted"/>
<organism evidence="1 2">
    <name type="scientific">Lepeophtheirus salmonis</name>
    <name type="common">Salmon louse</name>
    <name type="synonym">Caligus salmonis</name>
    <dbReference type="NCBI Taxonomy" id="72036"/>
    <lineage>
        <taxon>Eukaryota</taxon>
        <taxon>Metazoa</taxon>
        <taxon>Ecdysozoa</taxon>
        <taxon>Arthropoda</taxon>
        <taxon>Crustacea</taxon>
        <taxon>Multicrustacea</taxon>
        <taxon>Hexanauplia</taxon>
        <taxon>Copepoda</taxon>
        <taxon>Siphonostomatoida</taxon>
        <taxon>Caligidae</taxon>
        <taxon>Lepeophtheirus</taxon>
    </lineage>
</organism>
<keyword evidence="2" id="KW-1185">Reference proteome</keyword>
<dbReference type="AlphaFoldDB" id="A0A7R8CZU3"/>
<dbReference type="InterPro" id="IPR032675">
    <property type="entry name" value="LRR_dom_sf"/>
</dbReference>
<name>A0A7R8CZU3_LEPSM</name>
<sequence>MMNSRNEQETQFLEKHTSAEAVLSLNRHLQDDLDASQNEDIIHYFNLPQPLKEELFTLAYRKWDHQRGVKALLRFWLFLVDSHKWNTIRTPRYIYGDKSARLIILERLKSIQTCTLVLDMYTFYQRQKSTCGQNGLRDSYKDSKKRFSLDDEEKETLYGVLVSPSISCSITDLIIPNVVNDSMMYLIMRYCRKLKDLNINFSVNVDDSSIAHVFEDQFINRGLRTFFADGTSLTSASLKTIFESQPFLERLLVDERIFEDYLLNVHDDKELPIRRISLAVKRDYYGDNYYLGILACACPYLEEINIEFLHRSQVSGLVNLAKLEYLNKLAIGYVGYPKLSPLLSEIGHRLKSFKYCYYGEDNPPYLTRIFILLPNLESLSINAQILYFSPYIPAQPLSLSPTTLKFIHLNIHAIIAKDIWTSIMIHCTYLESLELTTCEDLEDITLTSSVFEVSKDALYYLRHLSIRGRHCGDVKID</sequence>
<accession>A0A7R8CZU3</accession>
<dbReference type="InterPro" id="IPR006553">
    <property type="entry name" value="Leu-rich_rpt_Cys-con_subtyp"/>
</dbReference>
<gene>
    <name evidence="1" type="ORF">LSAA_11224</name>
</gene>
<dbReference type="EMBL" id="HG994585">
    <property type="protein sequence ID" value="CAF2979002.1"/>
    <property type="molecule type" value="Genomic_DNA"/>
</dbReference>
<dbReference type="Gene3D" id="3.80.10.10">
    <property type="entry name" value="Ribonuclease Inhibitor"/>
    <property type="match status" value="1"/>
</dbReference>
<dbReference type="OrthoDB" id="16120at2759"/>
<dbReference type="SMART" id="SM00367">
    <property type="entry name" value="LRR_CC"/>
    <property type="match status" value="3"/>
</dbReference>
<protein>
    <submittedName>
        <fullName evidence="1">(salmon louse) hypothetical protein</fullName>
    </submittedName>
</protein>